<keyword evidence="5 6" id="KW-0472">Membrane</keyword>
<evidence type="ECO:0000256" key="3">
    <source>
        <dbReference type="ARBA" id="ARBA00022692"/>
    </source>
</evidence>
<dbReference type="InterPro" id="IPR020846">
    <property type="entry name" value="MFS_dom"/>
</dbReference>
<dbReference type="GO" id="GO:0022857">
    <property type="term" value="F:transmembrane transporter activity"/>
    <property type="evidence" value="ECO:0007669"/>
    <property type="project" value="InterPro"/>
</dbReference>
<feature type="transmembrane region" description="Helical" evidence="6">
    <location>
        <begin position="305"/>
        <end position="325"/>
    </location>
</feature>
<feature type="domain" description="Major facilitator superfamily (MFS) profile" evidence="7">
    <location>
        <begin position="23"/>
        <end position="423"/>
    </location>
</feature>
<keyword evidence="3 6" id="KW-0812">Transmembrane</keyword>
<name>A0A1H1VJG3_9ACTN</name>
<keyword evidence="2" id="KW-0813">Transport</keyword>
<dbReference type="EMBL" id="LT629772">
    <property type="protein sequence ID" value="SDS84865.1"/>
    <property type="molecule type" value="Genomic_DNA"/>
</dbReference>
<dbReference type="InterPro" id="IPR036259">
    <property type="entry name" value="MFS_trans_sf"/>
</dbReference>
<feature type="transmembrane region" description="Helical" evidence="6">
    <location>
        <begin position="56"/>
        <end position="77"/>
    </location>
</feature>
<evidence type="ECO:0000256" key="1">
    <source>
        <dbReference type="ARBA" id="ARBA00004651"/>
    </source>
</evidence>
<evidence type="ECO:0000256" key="4">
    <source>
        <dbReference type="ARBA" id="ARBA00022989"/>
    </source>
</evidence>
<evidence type="ECO:0000256" key="2">
    <source>
        <dbReference type="ARBA" id="ARBA00022448"/>
    </source>
</evidence>
<dbReference type="RefSeq" id="WP_091526427.1">
    <property type="nucleotide sequence ID" value="NZ_LT629772.1"/>
</dbReference>
<evidence type="ECO:0000313" key="9">
    <source>
        <dbReference type="Proteomes" id="UP000199103"/>
    </source>
</evidence>
<feature type="transmembrane region" description="Helical" evidence="6">
    <location>
        <begin position="331"/>
        <end position="354"/>
    </location>
</feature>
<evidence type="ECO:0000259" key="7">
    <source>
        <dbReference type="PROSITE" id="PS50850"/>
    </source>
</evidence>
<keyword evidence="9" id="KW-1185">Reference proteome</keyword>
<feature type="transmembrane region" description="Helical" evidence="6">
    <location>
        <begin position="396"/>
        <end position="417"/>
    </location>
</feature>
<dbReference type="AlphaFoldDB" id="A0A1H1VJG3"/>
<feature type="transmembrane region" description="Helical" evidence="6">
    <location>
        <begin position="361"/>
        <end position="384"/>
    </location>
</feature>
<proteinExistence type="predicted"/>
<sequence length="433" mass="45651">MDGSTTPAGTGRRTGLGRRWTRLIPVILTIYIIAYIDRVNIGFALPSLTTDLQLTGGQAGFAAGIFFIGYLFLQVPGGWLAQRWSAKRLVIILLICWGLLATATGFVQNYGQLLAIRFGLGVVEGAVQPAMMVLISRWFPAAERGRAFSLFIMHNPIAVIIAGPLSGLILTTGGWREMFWIEGIAGLLIGVTLWAWIAADSPDSARWLPAVERAEIAAQRAADPPPPTQSSGGLALRTPIVWRLAAGSLLLWLGFYGLQLWLPTLLKQTFTGDLTIGLVSALPPIAAAIAIWFNGRGADRDRRHALRVMVPLALGGIVLAASPLITGEQPVLIVLALCVATACQLSFFGPFWSLAAQRVPAAAIGVGFGMINGIGNLGGALGPYLGGALKDRTGSLAISAVAFGLAVIIAGVIVGTIGRPRAPEVEPASADIR</sequence>
<feature type="transmembrane region" description="Helical" evidence="6">
    <location>
        <begin position="178"/>
        <end position="199"/>
    </location>
</feature>
<evidence type="ECO:0000256" key="6">
    <source>
        <dbReference type="SAM" id="Phobius"/>
    </source>
</evidence>
<dbReference type="SUPFAM" id="SSF103473">
    <property type="entry name" value="MFS general substrate transporter"/>
    <property type="match status" value="1"/>
</dbReference>
<dbReference type="InterPro" id="IPR011701">
    <property type="entry name" value="MFS"/>
</dbReference>
<dbReference type="Proteomes" id="UP000199103">
    <property type="component" value="Chromosome I"/>
</dbReference>
<feature type="transmembrane region" description="Helical" evidence="6">
    <location>
        <begin position="147"/>
        <end position="172"/>
    </location>
</feature>
<dbReference type="PANTHER" id="PTHR43791:SF100">
    <property type="entry name" value="SUGAR TRANSPORTER"/>
    <property type="match status" value="1"/>
</dbReference>
<dbReference type="GO" id="GO:0005886">
    <property type="term" value="C:plasma membrane"/>
    <property type="evidence" value="ECO:0007669"/>
    <property type="project" value="UniProtKB-SubCell"/>
</dbReference>
<evidence type="ECO:0000256" key="5">
    <source>
        <dbReference type="ARBA" id="ARBA00023136"/>
    </source>
</evidence>
<feature type="transmembrane region" description="Helical" evidence="6">
    <location>
        <begin position="89"/>
        <end position="108"/>
    </location>
</feature>
<gene>
    <name evidence="8" type="ORF">SAMN04489812_3238</name>
</gene>
<feature type="transmembrane region" description="Helical" evidence="6">
    <location>
        <begin position="114"/>
        <end position="135"/>
    </location>
</feature>
<keyword evidence="4 6" id="KW-1133">Transmembrane helix</keyword>
<accession>A0A1H1VJG3</accession>
<dbReference type="CDD" id="cd17319">
    <property type="entry name" value="MFS_ExuT_GudP_like"/>
    <property type="match status" value="1"/>
</dbReference>
<dbReference type="PROSITE" id="PS50850">
    <property type="entry name" value="MFS"/>
    <property type="match status" value="1"/>
</dbReference>
<comment type="subcellular location">
    <subcellularLocation>
        <location evidence="1">Cell membrane</location>
        <topology evidence="1">Multi-pass membrane protein</topology>
    </subcellularLocation>
</comment>
<feature type="transmembrane region" description="Helical" evidence="6">
    <location>
        <begin position="240"/>
        <end position="262"/>
    </location>
</feature>
<dbReference type="OrthoDB" id="9773957at2"/>
<reference evidence="8 9" key="1">
    <citation type="submission" date="2016-10" db="EMBL/GenBank/DDBJ databases">
        <authorList>
            <person name="de Groot N.N."/>
        </authorList>
    </citation>
    <scope>NUCLEOTIDE SEQUENCE [LARGE SCALE GENOMIC DNA]</scope>
    <source>
        <strain evidence="8 9">DSM 21800</strain>
    </source>
</reference>
<evidence type="ECO:0000313" key="8">
    <source>
        <dbReference type="EMBL" id="SDS84865.1"/>
    </source>
</evidence>
<feature type="transmembrane region" description="Helical" evidence="6">
    <location>
        <begin position="20"/>
        <end position="36"/>
    </location>
</feature>
<dbReference type="Gene3D" id="1.20.1250.20">
    <property type="entry name" value="MFS general substrate transporter like domains"/>
    <property type="match status" value="2"/>
</dbReference>
<dbReference type="Pfam" id="PF07690">
    <property type="entry name" value="MFS_1"/>
    <property type="match status" value="1"/>
</dbReference>
<dbReference type="PANTHER" id="PTHR43791">
    <property type="entry name" value="PERMEASE-RELATED"/>
    <property type="match status" value="1"/>
</dbReference>
<protein>
    <submittedName>
        <fullName evidence="8">Sugar phosphate permease</fullName>
    </submittedName>
</protein>
<feature type="transmembrane region" description="Helical" evidence="6">
    <location>
        <begin position="274"/>
        <end position="293"/>
    </location>
</feature>
<organism evidence="8 9">
    <name type="scientific">Microlunatus soli</name>
    <dbReference type="NCBI Taxonomy" id="630515"/>
    <lineage>
        <taxon>Bacteria</taxon>
        <taxon>Bacillati</taxon>
        <taxon>Actinomycetota</taxon>
        <taxon>Actinomycetes</taxon>
        <taxon>Propionibacteriales</taxon>
        <taxon>Propionibacteriaceae</taxon>
        <taxon>Microlunatus</taxon>
    </lineage>
</organism>
<dbReference type="STRING" id="630515.SAMN04489812_3238"/>